<dbReference type="Proteomes" id="UP000004892">
    <property type="component" value="Unassembled WGS sequence"/>
</dbReference>
<dbReference type="AlphaFoldDB" id="H1DG26"/>
<keyword evidence="1" id="KW-0472">Membrane</keyword>
<feature type="transmembrane region" description="Helical" evidence="1">
    <location>
        <begin position="31"/>
        <end position="52"/>
    </location>
</feature>
<reference evidence="2 3" key="1">
    <citation type="submission" date="2012-01" db="EMBL/GenBank/DDBJ databases">
        <title>The Genome Sequence of Odoribacter laneus YIT 12061.</title>
        <authorList>
            <consortium name="The Broad Institute Genome Sequencing Platform"/>
            <person name="Earl A."/>
            <person name="Ward D."/>
            <person name="Feldgarden M."/>
            <person name="Gevers D."/>
            <person name="Morotomi M."/>
            <person name="Young S.K."/>
            <person name="Zeng Q."/>
            <person name="Gargeya S."/>
            <person name="Fitzgerald M."/>
            <person name="Haas B."/>
            <person name="Abouelleil A."/>
            <person name="Alvarado L."/>
            <person name="Arachchi H.M."/>
            <person name="Berlin A."/>
            <person name="Chapman S.B."/>
            <person name="Gearin G."/>
            <person name="Goldberg J."/>
            <person name="Griggs A."/>
            <person name="Gujja S."/>
            <person name="Hansen M."/>
            <person name="Heiman D."/>
            <person name="Howarth C."/>
            <person name="Larimer J."/>
            <person name="Lui A."/>
            <person name="MacDonald P.J.P."/>
            <person name="McCowen C."/>
            <person name="Montmayeur A."/>
            <person name="Murphy C."/>
            <person name="Neiman D."/>
            <person name="Pearson M."/>
            <person name="Priest M."/>
            <person name="Roberts A."/>
            <person name="Saif S."/>
            <person name="Shea T."/>
            <person name="Sisk P."/>
            <person name="Stolte C."/>
            <person name="Sykes S."/>
            <person name="Wortman J."/>
            <person name="Nusbaum C."/>
            <person name="Birren B."/>
        </authorList>
    </citation>
    <scope>NUCLEOTIDE SEQUENCE [LARGE SCALE GENOMIC DNA]</scope>
    <source>
        <strain evidence="2 3">YIT 12061</strain>
    </source>
</reference>
<sequence>MKTPTKSGLLFIFLFVTDTAIIIPLSLLANYYSISLLFGCILIYLMIAAIVLNFKILKLCQENTLFSSLSAFLLPLLLLITSCFYSTDFPRYTIYQENEKLGMEHWPTGIKYTEAIYDSISEEIQAVSGATYMYDTYEGRGHIQYSSKPVFQTKISGKTGIRSIREEILPPIYDSLLIRSLPVKNPYNHTEISCDFLITYLRGKCDTLSFGNCPYPISIPYQKYDTTPVDL</sequence>
<comment type="caution">
    <text evidence="2">The sequence shown here is derived from an EMBL/GenBank/DDBJ whole genome shotgun (WGS) entry which is preliminary data.</text>
</comment>
<protein>
    <submittedName>
        <fullName evidence="2">Uncharacterized protein</fullName>
    </submittedName>
</protein>
<keyword evidence="1" id="KW-0812">Transmembrane</keyword>
<accession>H1DG26</accession>
<organism evidence="2 3">
    <name type="scientific">Odoribacter laneus YIT 12061</name>
    <dbReference type="NCBI Taxonomy" id="742817"/>
    <lineage>
        <taxon>Bacteria</taxon>
        <taxon>Pseudomonadati</taxon>
        <taxon>Bacteroidota</taxon>
        <taxon>Bacteroidia</taxon>
        <taxon>Bacteroidales</taxon>
        <taxon>Odoribacteraceae</taxon>
        <taxon>Odoribacter</taxon>
    </lineage>
</organism>
<gene>
    <name evidence="2" type="ORF">HMPREF9449_01212</name>
</gene>
<evidence type="ECO:0000313" key="2">
    <source>
        <dbReference type="EMBL" id="EHP48849.1"/>
    </source>
</evidence>
<feature type="transmembrane region" description="Helical" evidence="1">
    <location>
        <begin position="64"/>
        <end position="87"/>
    </location>
</feature>
<dbReference type="HOGENOM" id="CLU_1198794_0_0_10"/>
<dbReference type="EMBL" id="ADMC01000017">
    <property type="protein sequence ID" value="EHP48849.1"/>
    <property type="molecule type" value="Genomic_DNA"/>
</dbReference>
<proteinExistence type="predicted"/>
<feature type="transmembrane region" description="Helical" evidence="1">
    <location>
        <begin position="7"/>
        <end position="25"/>
    </location>
</feature>
<keyword evidence="1" id="KW-1133">Transmembrane helix</keyword>
<evidence type="ECO:0000256" key="1">
    <source>
        <dbReference type="SAM" id="Phobius"/>
    </source>
</evidence>
<name>H1DG26_9BACT</name>
<dbReference type="GeneID" id="98068795"/>
<dbReference type="STRING" id="742817.HMPREF9449_01212"/>
<evidence type="ECO:0000313" key="3">
    <source>
        <dbReference type="Proteomes" id="UP000004892"/>
    </source>
</evidence>
<dbReference type="PATRIC" id="fig|742817.3.peg.1288"/>
<dbReference type="RefSeq" id="WP_009136360.1">
    <property type="nucleotide sequence ID" value="NZ_JH594596.1"/>
</dbReference>
<keyword evidence="3" id="KW-1185">Reference proteome</keyword>